<gene>
    <name evidence="2" type="ORF">Tcan_10634</name>
</gene>
<dbReference type="EMBL" id="JPKZ01000764">
    <property type="protein sequence ID" value="KHN85472.1"/>
    <property type="molecule type" value="Genomic_DNA"/>
</dbReference>
<accession>A0A0B2VVU0</accession>
<keyword evidence="1" id="KW-0472">Membrane</keyword>
<name>A0A0B2VVU0_TOXCA</name>
<sequence>MCTYVYVKVADLFVQPSVMVKRTIDTEAARNPSVMVASRKIMKAKRRLSTIEPILTATLLSTKYFYLDEHLTPDYAIFTSWITVTVVWFICEATLFTTGCFQMIRNGRPTDDTAAPPKYEEVMSMRMKQEKMQLPNYENCLRVVRNDKTPCVIDISKVEEMLHGIQDSHPASTEGTLKNDSSI</sequence>
<organism evidence="2 3">
    <name type="scientific">Toxocara canis</name>
    <name type="common">Canine roundworm</name>
    <dbReference type="NCBI Taxonomy" id="6265"/>
    <lineage>
        <taxon>Eukaryota</taxon>
        <taxon>Metazoa</taxon>
        <taxon>Ecdysozoa</taxon>
        <taxon>Nematoda</taxon>
        <taxon>Chromadorea</taxon>
        <taxon>Rhabditida</taxon>
        <taxon>Spirurina</taxon>
        <taxon>Ascaridomorpha</taxon>
        <taxon>Ascaridoidea</taxon>
        <taxon>Toxocaridae</taxon>
        <taxon>Toxocara</taxon>
    </lineage>
</organism>
<evidence type="ECO:0000313" key="2">
    <source>
        <dbReference type="EMBL" id="KHN85472.1"/>
    </source>
</evidence>
<evidence type="ECO:0000256" key="1">
    <source>
        <dbReference type="SAM" id="Phobius"/>
    </source>
</evidence>
<keyword evidence="3" id="KW-1185">Reference proteome</keyword>
<evidence type="ECO:0000313" key="3">
    <source>
        <dbReference type="Proteomes" id="UP000031036"/>
    </source>
</evidence>
<dbReference type="Proteomes" id="UP000031036">
    <property type="component" value="Unassembled WGS sequence"/>
</dbReference>
<protein>
    <submittedName>
        <fullName evidence="2">Uncharacterized protein</fullName>
    </submittedName>
</protein>
<keyword evidence="1" id="KW-1133">Transmembrane helix</keyword>
<feature type="transmembrane region" description="Helical" evidence="1">
    <location>
        <begin position="78"/>
        <end position="101"/>
    </location>
</feature>
<comment type="caution">
    <text evidence="2">The sequence shown here is derived from an EMBL/GenBank/DDBJ whole genome shotgun (WGS) entry which is preliminary data.</text>
</comment>
<feature type="transmembrane region" description="Helical" evidence="1">
    <location>
        <begin position="48"/>
        <end position="66"/>
    </location>
</feature>
<reference evidence="2 3" key="1">
    <citation type="submission" date="2014-11" db="EMBL/GenBank/DDBJ databases">
        <title>Genetic blueprint of the zoonotic pathogen Toxocara canis.</title>
        <authorList>
            <person name="Zhu X.-Q."/>
            <person name="Korhonen P.K."/>
            <person name="Cai H."/>
            <person name="Young N.D."/>
            <person name="Nejsum P."/>
            <person name="von Samson-Himmelstjerna G."/>
            <person name="Boag P.R."/>
            <person name="Tan P."/>
            <person name="Li Q."/>
            <person name="Min J."/>
            <person name="Yang Y."/>
            <person name="Wang X."/>
            <person name="Fang X."/>
            <person name="Hall R.S."/>
            <person name="Hofmann A."/>
            <person name="Sternberg P.W."/>
            <person name="Jex A.R."/>
            <person name="Gasser R.B."/>
        </authorList>
    </citation>
    <scope>NUCLEOTIDE SEQUENCE [LARGE SCALE GENOMIC DNA]</scope>
    <source>
        <strain evidence="2">PN_DK_2014</strain>
    </source>
</reference>
<keyword evidence="1" id="KW-0812">Transmembrane</keyword>
<dbReference type="AlphaFoldDB" id="A0A0B2VVU0"/>
<proteinExistence type="predicted"/>